<dbReference type="InterPro" id="IPR011006">
    <property type="entry name" value="CheY-like_superfamily"/>
</dbReference>
<dbReference type="CDD" id="cd17535">
    <property type="entry name" value="REC_NarL-like"/>
    <property type="match status" value="1"/>
</dbReference>
<dbReference type="InterPro" id="IPR058245">
    <property type="entry name" value="NreC/VraR/RcsB-like_REC"/>
</dbReference>
<dbReference type="Gene3D" id="3.40.50.2300">
    <property type="match status" value="1"/>
</dbReference>
<reference evidence="4" key="1">
    <citation type="journal article" date="2020" name="mSystems">
        <title>Genome- and Community-Level Interaction Insights into Carbon Utilization and Element Cycling Functions of Hydrothermarchaeota in Hydrothermal Sediment.</title>
        <authorList>
            <person name="Zhou Z."/>
            <person name="Liu Y."/>
            <person name="Xu W."/>
            <person name="Pan J."/>
            <person name="Luo Z.H."/>
            <person name="Li M."/>
        </authorList>
    </citation>
    <scope>NUCLEOTIDE SEQUENCE [LARGE SCALE GENOMIC DNA]</scope>
    <source>
        <strain evidence="4">SpSt-82</strain>
    </source>
</reference>
<comment type="caution">
    <text evidence="4">The sequence shown here is derived from an EMBL/GenBank/DDBJ whole genome shotgun (WGS) entry which is preliminary data.</text>
</comment>
<dbReference type="Pfam" id="PF00072">
    <property type="entry name" value="Response_reg"/>
    <property type="match status" value="1"/>
</dbReference>
<dbReference type="PROSITE" id="PS50110">
    <property type="entry name" value="RESPONSE_REGULATORY"/>
    <property type="match status" value="1"/>
</dbReference>
<evidence type="ECO:0000256" key="2">
    <source>
        <dbReference type="PROSITE-ProRule" id="PRU00169"/>
    </source>
</evidence>
<gene>
    <name evidence="4" type="ORF">ENW11_05590</name>
</gene>
<organism evidence="4">
    <name type="scientific">Candidatus Caldatribacterium saccharofermentans</name>
    <dbReference type="NCBI Taxonomy" id="1454753"/>
    <lineage>
        <taxon>Bacteria</taxon>
        <taxon>Pseudomonadati</taxon>
        <taxon>Atribacterota</taxon>
        <taxon>Atribacteria</taxon>
        <taxon>Atribacterales</taxon>
        <taxon>Candidatus Caldatribacteriaceae</taxon>
        <taxon>Candidatus Caldatribacterium</taxon>
    </lineage>
</organism>
<sequence length="134" mass="14600">MFLVDHSPIFIEAFAFLCREEPGVTLVGFSEEGKNALSEILRAKPDVVFVDAQLPDVNPLHFVRAIKEARATTTVIVLSLFASAELSGRAIASGASAFLVKGSFEEILATLQRLSPEQNHRSSFHSTRDPQGDT</sequence>
<dbReference type="SMART" id="SM00448">
    <property type="entry name" value="REC"/>
    <property type="match status" value="1"/>
</dbReference>
<dbReference type="PANTHER" id="PTHR44591">
    <property type="entry name" value="STRESS RESPONSE REGULATOR PROTEIN 1"/>
    <property type="match status" value="1"/>
</dbReference>
<dbReference type="PANTHER" id="PTHR44591:SF3">
    <property type="entry name" value="RESPONSE REGULATORY DOMAIN-CONTAINING PROTEIN"/>
    <property type="match status" value="1"/>
</dbReference>
<name>A0A7V4TG65_9BACT</name>
<dbReference type="AlphaFoldDB" id="A0A7V4TG65"/>
<evidence type="ECO:0000256" key="1">
    <source>
        <dbReference type="ARBA" id="ARBA00022553"/>
    </source>
</evidence>
<accession>A0A7V4TG65</accession>
<evidence type="ECO:0000313" key="4">
    <source>
        <dbReference type="EMBL" id="HGY39262.1"/>
    </source>
</evidence>
<keyword evidence="1 2" id="KW-0597">Phosphoprotein</keyword>
<dbReference type="GO" id="GO:0000160">
    <property type="term" value="P:phosphorelay signal transduction system"/>
    <property type="evidence" value="ECO:0007669"/>
    <property type="project" value="InterPro"/>
</dbReference>
<dbReference type="SUPFAM" id="SSF52172">
    <property type="entry name" value="CheY-like"/>
    <property type="match status" value="1"/>
</dbReference>
<protein>
    <submittedName>
        <fullName evidence="4">Response regulator transcription factor</fullName>
    </submittedName>
</protein>
<dbReference type="EMBL" id="DTIY01000038">
    <property type="protein sequence ID" value="HGY39262.1"/>
    <property type="molecule type" value="Genomic_DNA"/>
</dbReference>
<dbReference type="InterPro" id="IPR050595">
    <property type="entry name" value="Bact_response_regulator"/>
</dbReference>
<evidence type="ECO:0000259" key="3">
    <source>
        <dbReference type="PROSITE" id="PS50110"/>
    </source>
</evidence>
<feature type="modified residue" description="4-aspartylphosphate" evidence="2">
    <location>
        <position position="51"/>
    </location>
</feature>
<feature type="domain" description="Response regulatory" evidence="3">
    <location>
        <begin position="1"/>
        <end position="116"/>
    </location>
</feature>
<dbReference type="InterPro" id="IPR001789">
    <property type="entry name" value="Sig_transdc_resp-reg_receiver"/>
</dbReference>
<proteinExistence type="predicted"/>